<accession>A0ABY6UYL8</accession>
<dbReference type="Gene3D" id="3.40.50.300">
    <property type="entry name" value="P-loop containing nucleotide triphosphate hydrolases"/>
    <property type="match status" value="2"/>
</dbReference>
<organism evidence="2 3">
    <name type="scientific">Bionectria ochroleuca</name>
    <name type="common">Gliocladium roseum</name>
    <dbReference type="NCBI Taxonomy" id="29856"/>
    <lineage>
        <taxon>Eukaryota</taxon>
        <taxon>Fungi</taxon>
        <taxon>Dikarya</taxon>
        <taxon>Ascomycota</taxon>
        <taxon>Pezizomycotina</taxon>
        <taxon>Sordariomycetes</taxon>
        <taxon>Hypocreomycetidae</taxon>
        <taxon>Hypocreales</taxon>
        <taxon>Bionectriaceae</taxon>
        <taxon>Clonostachys</taxon>
    </lineage>
</organism>
<dbReference type="Pfam" id="PF00485">
    <property type="entry name" value="PRK"/>
    <property type="match status" value="1"/>
</dbReference>
<evidence type="ECO:0000313" key="2">
    <source>
        <dbReference type="EMBL" id="VUC36542.1"/>
    </source>
</evidence>
<dbReference type="EMBL" id="CABFNS010000930">
    <property type="protein sequence ID" value="VUC36542.1"/>
    <property type="molecule type" value="Genomic_DNA"/>
</dbReference>
<evidence type="ECO:0000313" key="3">
    <source>
        <dbReference type="Proteomes" id="UP000766486"/>
    </source>
</evidence>
<reference evidence="2 3" key="1">
    <citation type="submission" date="2019-06" db="EMBL/GenBank/DDBJ databases">
        <authorList>
            <person name="Broberg M."/>
        </authorList>
    </citation>
    <scope>NUCLEOTIDE SEQUENCE [LARGE SCALE GENOMIC DNA]</scope>
</reference>
<keyword evidence="3" id="KW-1185">Reference proteome</keyword>
<dbReference type="InterPro" id="IPR006083">
    <property type="entry name" value="PRK/URK"/>
</dbReference>
<dbReference type="Proteomes" id="UP000766486">
    <property type="component" value="Unassembled WGS sequence"/>
</dbReference>
<sequence>MKSTYQRLAARVCDKWQEAKSKGQPRFIIALAGPPGSGKSTIAEEVVALVEKSPGGPSIKLIPADGFHLPLSVLRSLPNVEEALKRRGAHWTFDAVATVDLIRRLRNDAGRAQVLAPTFDHAVKDPVLDSLIVDIDIEVCIIEGNYVLVDEAPWSEISNLVDDRWLITVDKDLARQRVASRHLKAGIESNLPDALFRVDQNDSLNGQYVMEHSLGRQDLLVESTEEER</sequence>
<dbReference type="PANTHER" id="PTHR10285">
    <property type="entry name" value="URIDINE KINASE"/>
    <property type="match status" value="1"/>
</dbReference>
<dbReference type="InterPro" id="IPR027417">
    <property type="entry name" value="P-loop_NTPase"/>
</dbReference>
<feature type="domain" description="Phosphoribulokinase/uridine kinase" evidence="1">
    <location>
        <begin position="28"/>
        <end position="174"/>
    </location>
</feature>
<comment type="caution">
    <text evidence="2">The sequence shown here is derived from an EMBL/GenBank/DDBJ whole genome shotgun (WGS) entry which is preliminary data.</text>
</comment>
<dbReference type="SUPFAM" id="SSF52540">
    <property type="entry name" value="P-loop containing nucleoside triphosphate hydrolases"/>
    <property type="match status" value="1"/>
</dbReference>
<evidence type="ECO:0000259" key="1">
    <source>
        <dbReference type="Pfam" id="PF00485"/>
    </source>
</evidence>
<gene>
    <name evidence="2" type="ORF">CLO192961_LOCUS447292</name>
</gene>
<protein>
    <recommendedName>
        <fullName evidence="1">Phosphoribulokinase/uridine kinase domain-containing protein</fullName>
    </recommendedName>
</protein>
<proteinExistence type="predicted"/>
<name>A0ABY6UYL8_BIOOC</name>